<dbReference type="SUPFAM" id="SSF53756">
    <property type="entry name" value="UDP-Glycosyltransferase/glycogen phosphorylase"/>
    <property type="match status" value="1"/>
</dbReference>
<evidence type="ECO:0000313" key="3">
    <source>
        <dbReference type="Proteomes" id="UP001501456"/>
    </source>
</evidence>
<accession>A0ABP7H8R8</accession>
<evidence type="ECO:0000313" key="2">
    <source>
        <dbReference type="EMBL" id="GAA3785498.1"/>
    </source>
</evidence>
<dbReference type="Proteomes" id="UP001501456">
    <property type="component" value="Unassembled WGS sequence"/>
</dbReference>
<sequence length="382" mass="44344">MKILLIGEFSRLHNSLKEGLSQLGHDVTLIGSGDLFKKYPVDINIAPVFFRKKAPVFFRKLIHKITGFDIADVETYLKVKSILTDLQDYDVVQLINEDAFTMHPKMQISILKRIINQNKKLYLLCCGDDYITINHYLKEELKYSILTPYLKNRTLKKQFSYSLKYTTKSYKKLHEFIKKHSQGTIATDIDYHLPMLNHKQYLGLIPNPINTNKLSYAPLSIDGKIIIFHGINNMNYIKKGNAFFEEALNIIQKKYTNSVEIITTRSLPYSEYIKTYNKAHIILDQVYSYDQGYNALEAMSQGKVVFTGAEKEWLDYYHLKEDSVAINALPDATAIAKKLEWLILNPEKILEISKNARAFIEKEHDYITIAKKYLETWDTTTN</sequence>
<comment type="caution">
    <text evidence="2">The sequence shown here is derived from an EMBL/GenBank/DDBJ whole genome shotgun (WGS) entry which is preliminary data.</text>
</comment>
<keyword evidence="3" id="KW-1185">Reference proteome</keyword>
<dbReference type="RefSeq" id="WP_344729516.1">
    <property type="nucleotide sequence ID" value="NZ_BAABBI010000002.1"/>
</dbReference>
<evidence type="ECO:0000259" key="1">
    <source>
        <dbReference type="Pfam" id="PF13524"/>
    </source>
</evidence>
<gene>
    <name evidence="2" type="ORF">GCM10022271_17520</name>
</gene>
<dbReference type="Pfam" id="PF13524">
    <property type="entry name" value="Glyco_trans_1_2"/>
    <property type="match status" value="1"/>
</dbReference>
<reference evidence="3" key="1">
    <citation type="journal article" date="2019" name="Int. J. Syst. Evol. Microbiol.">
        <title>The Global Catalogue of Microorganisms (GCM) 10K type strain sequencing project: providing services to taxonomists for standard genome sequencing and annotation.</title>
        <authorList>
            <consortium name="The Broad Institute Genomics Platform"/>
            <consortium name="The Broad Institute Genome Sequencing Center for Infectious Disease"/>
            <person name="Wu L."/>
            <person name="Ma J."/>
        </authorList>
    </citation>
    <scope>NUCLEOTIDE SEQUENCE [LARGE SCALE GENOMIC DNA]</scope>
    <source>
        <strain evidence="3">JCM 17525</strain>
    </source>
</reference>
<feature type="domain" description="Spore protein YkvP/CgeB glycosyl transferase-like" evidence="1">
    <location>
        <begin position="261"/>
        <end position="374"/>
    </location>
</feature>
<organism evidence="2 3">
    <name type="scientific">Corallibacter vietnamensis</name>
    <dbReference type="NCBI Taxonomy" id="904130"/>
    <lineage>
        <taxon>Bacteria</taxon>
        <taxon>Pseudomonadati</taxon>
        <taxon>Bacteroidota</taxon>
        <taxon>Flavobacteriia</taxon>
        <taxon>Flavobacteriales</taxon>
        <taxon>Flavobacteriaceae</taxon>
        <taxon>Corallibacter</taxon>
    </lineage>
</organism>
<proteinExistence type="predicted"/>
<name>A0ABP7H8R8_9FLAO</name>
<dbReference type="Gene3D" id="3.40.50.2000">
    <property type="entry name" value="Glycogen Phosphorylase B"/>
    <property type="match status" value="1"/>
</dbReference>
<protein>
    <submittedName>
        <fullName evidence="2">Glycosyltransferase</fullName>
    </submittedName>
</protein>
<dbReference type="InterPro" id="IPR055259">
    <property type="entry name" value="YkvP/CgeB_Glyco_trans-like"/>
</dbReference>
<dbReference type="EMBL" id="BAABBI010000002">
    <property type="protein sequence ID" value="GAA3785498.1"/>
    <property type="molecule type" value="Genomic_DNA"/>
</dbReference>